<accession>A0ABU4WFC4</accession>
<gene>
    <name evidence="3" type="ORF">MOX91_03615</name>
</gene>
<dbReference type="Proteomes" id="UP001275932">
    <property type="component" value="Unassembled WGS sequence"/>
</dbReference>
<dbReference type="EMBL" id="JALBUT010000003">
    <property type="protein sequence ID" value="MDX8415266.1"/>
    <property type="molecule type" value="Genomic_DNA"/>
</dbReference>
<protein>
    <submittedName>
        <fullName evidence="3">PEGA domain-containing protein</fullName>
    </submittedName>
</protein>
<evidence type="ECO:0000313" key="4">
    <source>
        <dbReference type="Proteomes" id="UP001275932"/>
    </source>
</evidence>
<comment type="caution">
    <text evidence="3">The sequence shown here is derived from an EMBL/GenBank/DDBJ whole genome shotgun (WGS) entry which is preliminary data.</text>
</comment>
<evidence type="ECO:0000313" key="3">
    <source>
        <dbReference type="EMBL" id="MDX8415266.1"/>
    </source>
</evidence>
<reference evidence="3 4" key="1">
    <citation type="submission" date="2022-03" db="EMBL/GenBank/DDBJ databases">
        <title>Novel taxa within the pig intestine.</title>
        <authorList>
            <person name="Wylensek D."/>
            <person name="Bishof K."/>
            <person name="Afrizal A."/>
            <person name="Clavel T."/>
        </authorList>
    </citation>
    <scope>NUCLEOTIDE SEQUENCE [LARGE SCALE GENOMIC DNA]</scope>
    <source>
        <strain evidence="3 4">CLA-KB-P66</strain>
    </source>
</reference>
<organism evidence="3 4">
    <name type="scientific">Intestinicryptomonas porci</name>
    <dbReference type="NCBI Taxonomy" id="2926320"/>
    <lineage>
        <taxon>Bacteria</taxon>
        <taxon>Pseudomonadati</taxon>
        <taxon>Verrucomicrobiota</taxon>
        <taxon>Opitutia</taxon>
        <taxon>Opitutales</taxon>
        <taxon>Intestinicryptomonaceae</taxon>
        <taxon>Intestinicryptomonas</taxon>
    </lineage>
</organism>
<keyword evidence="1" id="KW-1133">Transmembrane helix</keyword>
<feature type="transmembrane region" description="Helical" evidence="1">
    <location>
        <begin position="6"/>
        <end position="27"/>
    </location>
</feature>
<evidence type="ECO:0000256" key="1">
    <source>
        <dbReference type="SAM" id="Phobius"/>
    </source>
</evidence>
<feature type="domain" description="PEGA" evidence="2">
    <location>
        <begin position="35"/>
        <end position="60"/>
    </location>
</feature>
<keyword evidence="1" id="KW-0812">Transmembrane</keyword>
<proteinExistence type="predicted"/>
<evidence type="ECO:0000259" key="2">
    <source>
        <dbReference type="Pfam" id="PF08308"/>
    </source>
</evidence>
<name>A0ABU4WFC4_9BACT</name>
<keyword evidence="4" id="KW-1185">Reference proteome</keyword>
<dbReference type="RefSeq" id="WP_370396714.1">
    <property type="nucleotide sequence ID" value="NZ_JALBUT010000003.1"/>
</dbReference>
<dbReference type="InterPro" id="IPR013229">
    <property type="entry name" value="PEGA"/>
</dbReference>
<keyword evidence="1" id="KW-0472">Membrane</keyword>
<dbReference type="Pfam" id="PF08308">
    <property type="entry name" value="PEGA"/>
    <property type="match status" value="1"/>
</dbReference>
<sequence length="194" mass="21150">MEHKGLIYTLSGIAVLAVMIALIAFGLDSGGSRNFVLDSFPSGANVYLNGKPAGKTPLLLDADFMRRNKISGYEEAPLLRIFTPNKNGSLLISSGTPKNSQKLLSSTFTFALPTKQGGIPQVFEKSTPDAPLEVAQKGMGAFIYFEKTDKMIVVFDSGKMPRLSPEQKERASVIWFGSDVSLGIMSEYKSFNKR</sequence>